<reference evidence="2" key="1">
    <citation type="submission" date="2014-09" db="EMBL/GenBank/DDBJ databases">
        <authorList>
            <person name="Magalhaes I.L.F."/>
            <person name="Oliveira U."/>
            <person name="Santos F.R."/>
            <person name="Vidigal T.H.D.A."/>
            <person name="Brescovit A.D."/>
            <person name="Santos A.J."/>
        </authorList>
    </citation>
    <scope>NUCLEOTIDE SEQUENCE</scope>
    <source>
        <tissue evidence="2">Shoot tissue taken approximately 20 cm above the soil surface</tissue>
    </source>
</reference>
<protein>
    <submittedName>
        <fullName evidence="2">Uncharacterized protein</fullName>
    </submittedName>
</protein>
<accession>A0A0A9EB23</accession>
<proteinExistence type="predicted"/>
<sequence>MQFAAHKLKYDGRFLPAASLFVLSSASLVFMKL</sequence>
<evidence type="ECO:0000313" key="2">
    <source>
        <dbReference type="EMBL" id="JAD93182.1"/>
    </source>
</evidence>
<dbReference type="AlphaFoldDB" id="A0A0A9EB23"/>
<feature type="transmembrane region" description="Helical" evidence="1">
    <location>
        <begin position="12"/>
        <end position="31"/>
    </location>
</feature>
<evidence type="ECO:0000256" key="1">
    <source>
        <dbReference type="SAM" id="Phobius"/>
    </source>
</evidence>
<keyword evidence="1" id="KW-0472">Membrane</keyword>
<name>A0A0A9EB23_ARUDO</name>
<keyword evidence="1" id="KW-0812">Transmembrane</keyword>
<dbReference type="EMBL" id="GBRH01204713">
    <property type="protein sequence ID" value="JAD93182.1"/>
    <property type="molecule type" value="Transcribed_RNA"/>
</dbReference>
<keyword evidence="1" id="KW-1133">Transmembrane helix</keyword>
<organism evidence="2">
    <name type="scientific">Arundo donax</name>
    <name type="common">Giant reed</name>
    <name type="synonym">Donax arundinaceus</name>
    <dbReference type="NCBI Taxonomy" id="35708"/>
    <lineage>
        <taxon>Eukaryota</taxon>
        <taxon>Viridiplantae</taxon>
        <taxon>Streptophyta</taxon>
        <taxon>Embryophyta</taxon>
        <taxon>Tracheophyta</taxon>
        <taxon>Spermatophyta</taxon>
        <taxon>Magnoliopsida</taxon>
        <taxon>Liliopsida</taxon>
        <taxon>Poales</taxon>
        <taxon>Poaceae</taxon>
        <taxon>PACMAD clade</taxon>
        <taxon>Arundinoideae</taxon>
        <taxon>Arundineae</taxon>
        <taxon>Arundo</taxon>
    </lineage>
</organism>
<reference evidence="2" key="2">
    <citation type="journal article" date="2015" name="Data Brief">
        <title>Shoot transcriptome of the giant reed, Arundo donax.</title>
        <authorList>
            <person name="Barrero R.A."/>
            <person name="Guerrero F.D."/>
            <person name="Moolhuijzen P."/>
            <person name="Goolsby J.A."/>
            <person name="Tidwell J."/>
            <person name="Bellgard S.E."/>
            <person name="Bellgard M.I."/>
        </authorList>
    </citation>
    <scope>NUCLEOTIDE SEQUENCE</scope>
    <source>
        <tissue evidence="2">Shoot tissue taken approximately 20 cm above the soil surface</tissue>
    </source>
</reference>